<sequence length="218" mass="23889">MHRQSTSEVWPTDFEPKGQDSFRVALQWPRSHAFLTTLPPDSAVMAETIRQVTILTCHLGYDVPLDSRFLMTGLGFEFRSTERGAGEWRALEVTARVQGSDVRRTARGELRSARMNVDIVGPDGVIAVGHGDALLAGVPAYRRMRGPNADATPPRRTIDPVSPARVGRTRTADVTILETDAGLEVQLDHSHPVFFEHSLDHVPGVALIEACKQAACIS</sequence>
<proteinExistence type="predicted"/>
<dbReference type="EMBL" id="AP027734">
    <property type="protein sequence ID" value="BDZ54708.1"/>
    <property type="molecule type" value="Genomic_DNA"/>
</dbReference>
<protein>
    <recommendedName>
        <fullName evidence="1">A-factor biosynthesis hotdog domain-containing protein</fullName>
    </recommendedName>
</protein>
<dbReference type="InterPro" id="IPR005509">
    <property type="entry name" value="AfsA_hotdog_dom"/>
</dbReference>
<dbReference type="Proteomes" id="UP001321477">
    <property type="component" value="Chromosome"/>
</dbReference>
<feature type="domain" description="A-factor biosynthesis hotdog" evidence="1">
    <location>
        <begin position="2"/>
        <end position="130"/>
    </location>
</feature>
<keyword evidence="3" id="KW-1185">Reference proteome</keyword>
<dbReference type="Pfam" id="PF03756">
    <property type="entry name" value="AfsA"/>
    <property type="match status" value="2"/>
</dbReference>
<feature type="domain" description="A-factor biosynthesis hotdog" evidence="1">
    <location>
        <begin position="166"/>
        <end position="216"/>
    </location>
</feature>
<organism evidence="2 3">
    <name type="scientific">Agromyces marinus</name>
    <dbReference type="NCBI Taxonomy" id="1389020"/>
    <lineage>
        <taxon>Bacteria</taxon>
        <taxon>Bacillati</taxon>
        <taxon>Actinomycetota</taxon>
        <taxon>Actinomycetes</taxon>
        <taxon>Micrococcales</taxon>
        <taxon>Microbacteriaceae</taxon>
        <taxon>Agromyces</taxon>
    </lineage>
</organism>
<evidence type="ECO:0000313" key="3">
    <source>
        <dbReference type="Proteomes" id="UP001321477"/>
    </source>
</evidence>
<gene>
    <name evidence="2" type="ORF">GCM10025870_17810</name>
</gene>
<dbReference type="RefSeq" id="WP_234660395.1">
    <property type="nucleotide sequence ID" value="NZ_AP027734.1"/>
</dbReference>
<name>A0ABM8H1P9_9MICO</name>
<accession>A0ABM8H1P9</accession>
<evidence type="ECO:0000259" key="1">
    <source>
        <dbReference type="Pfam" id="PF03756"/>
    </source>
</evidence>
<reference evidence="3" key="1">
    <citation type="journal article" date="2019" name="Int. J. Syst. Evol. Microbiol.">
        <title>The Global Catalogue of Microorganisms (GCM) 10K type strain sequencing project: providing services to taxonomists for standard genome sequencing and annotation.</title>
        <authorList>
            <consortium name="The Broad Institute Genomics Platform"/>
            <consortium name="The Broad Institute Genome Sequencing Center for Infectious Disease"/>
            <person name="Wu L."/>
            <person name="Ma J."/>
        </authorList>
    </citation>
    <scope>NUCLEOTIDE SEQUENCE [LARGE SCALE GENOMIC DNA]</scope>
    <source>
        <strain evidence="3">NBRC 109019</strain>
    </source>
</reference>
<evidence type="ECO:0000313" key="2">
    <source>
        <dbReference type="EMBL" id="BDZ54708.1"/>
    </source>
</evidence>